<evidence type="ECO:0000259" key="1">
    <source>
        <dbReference type="Pfam" id="PF09588"/>
    </source>
</evidence>
<accession>A0A2B4RH33</accession>
<dbReference type="PANTHER" id="PTHR47526:SF4">
    <property type="entry name" value="SWIM-TYPE DOMAIN-CONTAINING PROTEIN"/>
    <property type="match status" value="1"/>
</dbReference>
<feature type="domain" description="YqaJ viral recombinase" evidence="1">
    <location>
        <begin position="227"/>
        <end position="344"/>
    </location>
</feature>
<comment type="caution">
    <text evidence="2">The sequence shown here is derived from an EMBL/GenBank/DDBJ whole genome shotgun (WGS) entry which is preliminary data.</text>
</comment>
<dbReference type="InterPro" id="IPR019080">
    <property type="entry name" value="YqaJ_viral_recombinase"/>
</dbReference>
<organism evidence="2 3">
    <name type="scientific">Stylophora pistillata</name>
    <name type="common">Smooth cauliflower coral</name>
    <dbReference type="NCBI Taxonomy" id="50429"/>
    <lineage>
        <taxon>Eukaryota</taxon>
        <taxon>Metazoa</taxon>
        <taxon>Cnidaria</taxon>
        <taxon>Anthozoa</taxon>
        <taxon>Hexacorallia</taxon>
        <taxon>Scleractinia</taxon>
        <taxon>Astrocoeniina</taxon>
        <taxon>Pocilloporidae</taxon>
        <taxon>Stylophora</taxon>
    </lineage>
</organism>
<dbReference type="GO" id="GO:0006281">
    <property type="term" value="P:DNA repair"/>
    <property type="evidence" value="ECO:0007669"/>
    <property type="project" value="UniProtKB-ARBA"/>
</dbReference>
<evidence type="ECO:0000313" key="3">
    <source>
        <dbReference type="Proteomes" id="UP000225706"/>
    </source>
</evidence>
<dbReference type="OrthoDB" id="6016712at2759"/>
<dbReference type="AlphaFoldDB" id="A0A2B4RH33"/>
<dbReference type="InterPro" id="IPR011335">
    <property type="entry name" value="Restrct_endonuc-II-like"/>
</dbReference>
<gene>
    <name evidence="2" type="ORF">AWC38_SpisGene20214</name>
</gene>
<protein>
    <recommendedName>
        <fullName evidence="1">YqaJ viral recombinase domain-containing protein</fullName>
    </recommendedName>
</protein>
<sequence length="399" mass="44743">MKAYKSLESYNFFVSGWVHSILAKEVQPDKVLIFSRVKHSQRARETPLSVWILSETNVSVIAAHSSCMAGLAEACSHVGATLFALETGVRMRSSTTCTQEKSKWLMPAYVKDIPYIPVNEMDFTSAKKKFDMLQTQNVIPTTSRRMPANDRPPSKATDEEMANLFHQLSMAGTKPAILSLVPGYSDGYKPSEMCHLAPPLTSLFKPEKPESLPGRVTRLGRKYLEAHQFSSVATRWGCNHEKKARDYYVKIMTEHHESFTVADSGLLINPKWPHLGASPDGVVLCDCCGEGLCEVKCPFCHKNESIETLASNKKSCLIENDGKIQLDRNHAYFYQVQAQINIAEVAYCDFIVWTESSIHIERVTADTVFWDNTVIKATSFFKKGILPELLGKWHSKAAL</sequence>
<reference evidence="3" key="1">
    <citation type="journal article" date="2017" name="bioRxiv">
        <title>Comparative analysis of the genomes of Stylophora pistillata and Acropora digitifera provides evidence for extensive differences between species of corals.</title>
        <authorList>
            <person name="Voolstra C.R."/>
            <person name="Li Y."/>
            <person name="Liew Y.J."/>
            <person name="Baumgarten S."/>
            <person name="Zoccola D."/>
            <person name="Flot J.-F."/>
            <person name="Tambutte S."/>
            <person name="Allemand D."/>
            <person name="Aranda M."/>
        </authorList>
    </citation>
    <scope>NUCLEOTIDE SEQUENCE [LARGE SCALE GENOMIC DNA]</scope>
</reference>
<dbReference type="Gene3D" id="3.90.320.10">
    <property type="match status" value="1"/>
</dbReference>
<dbReference type="Proteomes" id="UP000225706">
    <property type="component" value="Unassembled WGS sequence"/>
</dbReference>
<dbReference type="InterPro" id="IPR011604">
    <property type="entry name" value="PDDEXK-like_dom_sf"/>
</dbReference>
<dbReference type="SUPFAM" id="SSF52980">
    <property type="entry name" value="Restriction endonuclease-like"/>
    <property type="match status" value="1"/>
</dbReference>
<dbReference type="PANTHER" id="PTHR47526">
    <property type="entry name" value="ATP-DEPENDENT DNA HELICASE"/>
    <property type="match status" value="1"/>
</dbReference>
<keyword evidence="3" id="KW-1185">Reference proteome</keyword>
<proteinExistence type="predicted"/>
<dbReference type="EMBL" id="LSMT01000635">
    <property type="protein sequence ID" value="PFX15562.1"/>
    <property type="molecule type" value="Genomic_DNA"/>
</dbReference>
<name>A0A2B4RH33_STYPI</name>
<dbReference type="CDD" id="cd22343">
    <property type="entry name" value="PDDEXK_lambda_exonuclease-like"/>
    <property type="match status" value="1"/>
</dbReference>
<dbReference type="STRING" id="50429.A0A2B4RH33"/>
<dbReference type="Pfam" id="PF09588">
    <property type="entry name" value="YqaJ"/>
    <property type="match status" value="1"/>
</dbReference>
<evidence type="ECO:0000313" key="2">
    <source>
        <dbReference type="EMBL" id="PFX15562.1"/>
    </source>
</evidence>